<dbReference type="EMBL" id="SHKR01000016">
    <property type="protein sequence ID" value="RZU10381.1"/>
    <property type="molecule type" value="Genomic_DNA"/>
</dbReference>
<dbReference type="GO" id="GO:0005829">
    <property type="term" value="C:cytosol"/>
    <property type="evidence" value="ECO:0007669"/>
    <property type="project" value="TreeGrafter"/>
</dbReference>
<dbReference type="InterPro" id="IPR012349">
    <property type="entry name" value="Split_barrel_FMN-bd"/>
</dbReference>
<dbReference type="Pfam" id="PF01243">
    <property type="entry name" value="PNPOx_N"/>
    <property type="match status" value="1"/>
</dbReference>
<proteinExistence type="predicted"/>
<dbReference type="Gene3D" id="2.30.110.10">
    <property type="entry name" value="Electron Transport, Fmn-binding Protein, Chain A"/>
    <property type="match status" value="1"/>
</dbReference>
<gene>
    <name evidence="3" type="ORF">EV645_6843</name>
</gene>
<evidence type="ECO:0000313" key="4">
    <source>
        <dbReference type="Proteomes" id="UP000292027"/>
    </source>
</evidence>
<dbReference type="NCBIfam" id="TIGR03667">
    <property type="entry name" value="Rv3369"/>
    <property type="match status" value="1"/>
</dbReference>
<feature type="domain" description="Pyridoxamine 5'-phosphate oxidase N-terminal" evidence="2">
    <location>
        <begin position="12"/>
        <end position="137"/>
    </location>
</feature>
<dbReference type="InterPro" id="IPR019966">
    <property type="entry name" value="F420-dep_enz_PPOX_Rv3369"/>
</dbReference>
<sequence>MFTIDTSTGFGKRIARQLGHERVVWLTTVAPSGTPAPTPVWFLWYGDELLISSEPDKAKLRNIAAHPQVSVNFNATHTGGDVGVITGTAVIESEPIRGEALAAYNTKYANDIAGLGMTPDQFHASYSVLIRITPGKLRGF</sequence>
<dbReference type="GO" id="GO:0016627">
    <property type="term" value="F:oxidoreductase activity, acting on the CH-CH group of donors"/>
    <property type="evidence" value="ECO:0007669"/>
    <property type="project" value="TreeGrafter"/>
</dbReference>
<evidence type="ECO:0000256" key="1">
    <source>
        <dbReference type="ARBA" id="ARBA00023002"/>
    </source>
</evidence>
<dbReference type="InterPro" id="IPR011576">
    <property type="entry name" value="Pyridox_Oxase_N"/>
</dbReference>
<keyword evidence="4" id="KW-1185">Reference proteome</keyword>
<dbReference type="InterPro" id="IPR052019">
    <property type="entry name" value="F420H2_bilvrd_red/Heme_oxyg"/>
</dbReference>
<dbReference type="GO" id="GO:0070967">
    <property type="term" value="F:coenzyme F420 binding"/>
    <property type="evidence" value="ECO:0007669"/>
    <property type="project" value="TreeGrafter"/>
</dbReference>
<dbReference type="Proteomes" id="UP000292027">
    <property type="component" value="Unassembled WGS sequence"/>
</dbReference>
<accession>A0A4Q7WK06</accession>
<dbReference type="OrthoDB" id="157302at2"/>
<evidence type="ECO:0000259" key="2">
    <source>
        <dbReference type="Pfam" id="PF01243"/>
    </source>
</evidence>
<organism evidence="3 4">
    <name type="scientific">Kribbella rubisoli</name>
    <dbReference type="NCBI Taxonomy" id="3075929"/>
    <lineage>
        <taxon>Bacteria</taxon>
        <taxon>Bacillati</taxon>
        <taxon>Actinomycetota</taxon>
        <taxon>Actinomycetes</taxon>
        <taxon>Propionibacteriales</taxon>
        <taxon>Kribbellaceae</taxon>
        <taxon>Kribbella</taxon>
    </lineage>
</organism>
<evidence type="ECO:0000313" key="3">
    <source>
        <dbReference type="EMBL" id="RZU10381.1"/>
    </source>
</evidence>
<dbReference type="SUPFAM" id="SSF50475">
    <property type="entry name" value="FMN-binding split barrel"/>
    <property type="match status" value="1"/>
</dbReference>
<keyword evidence="1" id="KW-0560">Oxidoreductase</keyword>
<dbReference type="RefSeq" id="WP_130448143.1">
    <property type="nucleotide sequence ID" value="NZ_SHKR01000016.1"/>
</dbReference>
<dbReference type="PANTHER" id="PTHR35176:SF4">
    <property type="entry name" value="PYRIDOXAMINE 5'-PHOSPHATE OXIDASE-RELATED FMN-BINDING"/>
    <property type="match status" value="1"/>
</dbReference>
<dbReference type="PANTHER" id="PTHR35176">
    <property type="entry name" value="HEME OXYGENASE HI_0854-RELATED"/>
    <property type="match status" value="1"/>
</dbReference>
<dbReference type="AlphaFoldDB" id="A0A4Q7WK06"/>
<comment type="caution">
    <text evidence="3">The sequence shown here is derived from an EMBL/GenBank/DDBJ whole genome shotgun (WGS) entry which is preliminary data.</text>
</comment>
<name>A0A4Q7WK06_9ACTN</name>
<reference evidence="3 4" key="1">
    <citation type="journal article" date="2015" name="Stand. Genomic Sci.">
        <title>Genomic Encyclopedia of Bacterial and Archaeal Type Strains, Phase III: the genomes of soil and plant-associated and newly described type strains.</title>
        <authorList>
            <person name="Whitman W.B."/>
            <person name="Woyke T."/>
            <person name="Klenk H.P."/>
            <person name="Zhou Y."/>
            <person name="Lilburn T.G."/>
            <person name="Beck B.J."/>
            <person name="De Vos P."/>
            <person name="Vandamme P."/>
            <person name="Eisen J.A."/>
            <person name="Garrity G."/>
            <person name="Hugenholtz P."/>
            <person name="Kyrpides N.C."/>
        </authorList>
    </citation>
    <scope>NUCLEOTIDE SEQUENCE [LARGE SCALE GENOMIC DNA]</scope>
    <source>
        <strain evidence="3 4">VKM Ac-2540</strain>
    </source>
</reference>
<protein>
    <submittedName>
        <fullName evidence="3">PPOX class probable F420-dependent enzyme</fullName>
    </submittedName>
</protein>